<dbReference type="InterPro" id="IPR017452">
    <property type="entry name" value="GPCR_Rhodpsn_7TM"/>
</dbReference>
<dbReference type="EMBL" id="CAJNOH010001255">
    <property type="protein sequence ID" value="CAF1195963.1"/>
    <property type="molecule type" value="Genomic_DNA"/>
</dbReference>
<evidence type="ECO:0000313" key="13">
    <source>
        <dbReference type="EMBL" id="CAF3605188.1"/>
    </source>
</evidence>
<feature type="transmembrane region" description="Helical" evidence="8">
    <location>
        <begin position="47"/>
        <end position="68"/>
    </location>
</feature>
<dbReference type="PROSITE" id="PS50262">
    <property type="entry name" value="G_PROTEIN_RECEP_F1_2"/>
    <property type="match status" value="1"/>
</dbReference>
<keyword evidence="2 8" id="KW-0812">Transmembrane</keyword>
<feature type="transmembrane region" description="Helical" evidence="8">
    <location>
        <begin position="257"/>
        <end position="278"/>
    </location>
</feature>
<dbReference type="PANTHER" id="PTHR24243">
    <property type="entry name" value="G-PROTEIN COUPLED RECEPTOR"/>
    <property type="match status" value="1"/>
</dbReference>
<evidence type="ECO:0000256" key="4">
    <source>
        <dbReference type="ARBA" id="ARBA00023040"/>
    </source>
</evidence>
<dbReference type="SUPFAM" id="SSF81321">
    <property type="entry name" value="Family A G protein-coupled receptor-like"/>
    <property type="match status" value="1"/>
</dbReference>
<dbReference type="Pfam" id="PF00001">
    <property type="entry name" value="7tm_1"/>
    <property type="match status" value="1"/>
</dbReference>
<name>A0A815QQU9_9BILA</name>
<evidence type="ECO:0000313" key="12">
    <source>
        <dbReference type="EMBL" id="CAF1465460.1"/>
    </source>
</evidence>
<dbReference type="EMBL" id="CAJOAX010000511">
    <property type="protein sequence ID" value="CAF3605188.1"/>
    <property type="molecule type" value="Genomic_DNA"/>
</dbReference>
<evidence type="ECO:0000256" key="5">
    <source>
        <dbReference type="ARBA" id="ARBA00023136"/>
    </source>
</evidence>
<dbReference type="EMBL" id="CAJNOL010002129">
    <property type="protein sequence ID" value="CAF1465460.1"/>
    <property type="molecule type" value="Genomic_DNA"/>
</dbReference>
<keyword evidence="7" id="KW-0807">Transducer</keyword>
<evidence type="ECO:0000256" key="1">
    <source>
        <dbReference type="ARBA" id="ARBA00004141"/>
    </source>
</evidence>
<sequence length="299" mass="35356">MSKLLEQVLQANIYLQPVQFSLVTVINILNIRVLCSRALRSSSCTHYFLAYSIFSIIYNCLACLTQFLRGFSIDWATNRIGCKIHFYILFVIPFQANLMLILASFDRYYSSFKSHLLHSKSTIQTPRIIIVIGTIASAIYMSPMLVIYYWNETTRSCYLYTNTMIHIYIFSQIFLYYILAPLLMIIFGFLTISNIRRQSMGLIYLTVSMRRRRTERQLTRMLLLQVGVHLILVLPFGIIYCMNALKPSTRTPDVLAIRYILLMWQQLDYFISFFLYFLSARIYREQLIYLLKFNNFYHT</sequence>
<dbReference type="Proteomes" id="UP000663870">
    <property type="component" value="Unassembled WGS sequence"/>
</dbReference>
<keyword evidence="5 8" id="KW-0472">Membrane</keyword>
<dbReference type="EMBL" id="CAJNOO010001017">
    <property type="protein sequence ID" value="CAF1080184.1"/>
    <property type="molecule type" value="Genomic_DNA"/>
</dbReference>
<proteinExistence type="predicted"/>
<protein>
    <recommendedName>
        <fullName evidence="9">G-protein coupled receptors family 1 profile domain-containing protein</fullName>
    </recommendedName>
</protein>
<dbReference type="GO" id="GO:0005886">
    <property type="term" value="C:plasma membrane"/>
    <property type="evidence" value="ECO:0007669"/>
    <property type="project" value="TreeGrafter"/>
</dbReference>
<evidence type="ECO:0000256" key="6">
    <source>
        <dbReference type="ARBA" id="ARBA00023170"/>
    </source>
</evidence>
<evidence type="ECO:0000313" key="11">
    <source>
        <dbReference type="EMBL" id="CAF1195963.1"/>
    </source>
</evidence>
<dbReference type="GO" id="GO:0004930">
    <property type="term" value="F:G protein-coupled receptor activity"/>
    <property type="evidence" value="ECO:0007669"/>
    <property type="project" value="UniProtKB-KW"/>
</dbReference>
<feature type="transmembrane region" description="Helical" evidence="8">
    <location>
        <begin position="126"/>
        <end position="150"/>
    </location>
</feature>
<evidence type="ECO:0000313" key="10">
    <source>
        <dbReference type="EMBL" id="CAF1080184.1"/>
    </source>
</evidence>
<dbReference type="Proteomes" id="UP000663854">
    <property type="component" value="Unassembled WGS sequence"/>
</dbReference>
<feature type="transmembrane region" description="Helical" evidence="8">
    <location>
        <begin position="84"/>
        <end position="105"/>
    </location>
</feature>
<evidence type="ECO:0000256" key="8">
    <source>
        <dbReference type="SAM" id="Phobius"/>
    </source>
</evidence>
<dbReference type="AlphaFoldDB" id="A0A815QQU9"/>
<evidence type="ECO:0000256" key="3">
    <source>
        <dbReference type="ARBA" id="ARBA00022989"/>
    </source>
</evidence>
<dbReference type="Proteomes" id="UP000663823">
    <property type="component" value="Unassembled WGS sequence"/>
</dbReference>
<keyword evidence="3 8" id="KW-1133">Transmembrane helix</keyword>
<evidence type="ECO:0000259" key="9">
    <source>
        <dbReference type="PROSITE" id="PS50262"/>
    </source>
</evidence>
<accession>A0A815QQU9</accession>
<evidence type="ECO:0000256" key="2">
    <source>
        <dbReference type="ARBA" id="ARBA00022692"/>
    </source>
</evidence>
<feature type="transmembrane region" description="Helical" evidence="8">
    <location>
        <begin position="221"/>
        <end position="245"/>
    </location>
</feature>
<evidence type="ECO:0000256" key="7">
    <source>
        <dbReference type="ARBA" id="ARBA00023224"/>
    </source>
</evidence>
<organism evidence="12 14">
    <name type="scientific">Rotaria sordida</name>
    <dbReference type="NCBI Taxonomy" id="392033"/>
    <lineage>
        <taxon>Eukaryota</taxon>
        <taxon>Metazoa</taxon>
        <taxon>Spiralia</taxon>
        <taxon>Gnathifera</taxon>
        <taxon>Rotifera</taxon>
        <taxon>Eurotatoria</taxon>
        <taxon>Bdelloidea</taxon>
        <taxon>Philodinida</taxon>
        <taxon>Philodinidae</taxon>
        <taxon>Rotaria</taxon>
    </lineage>
</organism>
<dbReference type="PANTHER" id="PTHR24243:SF233">
    <property type="entry name" value="THYROTROPIN-RELEASING HORMONE RECEPTOR"/>
    <property type="match status" value="1"/>
</dbReference>
<keyword evidence="4" id="KW-0297">G-protein coupled receptor</keyword>
<feature type="transmembrane region" description="Helical" evidence="8">
    <location>
        <begin position="13"/>
        <end position="35"/>
    </location>
</feature>
<reference evidence="12" key="1">
    <citation type="submission" date="2021-02" db="EMBL/GenBank/DDBJ databases">
        <authorList>
            <person name="Nowell W R."/>
        </authorList>
    </citation>
    <scope>NUCLEOTIDE SEQUENCE</scope>
</reference>
<evidence type="ECO:0000313" key="14">
    <source>
        <dbReference type="Proteomes" id="UP000663870"/>
    </source>
</evidence>
<dbReference type="OrthoDB" id="10007601at2759"/>
<gene>
    <name evidence="12" type="ORF">JXQ802_LOCUS38421</name>
    <name evidence="13" type="ORF">OTI717_LOCUS7012</name>
    <name evidence="11" type="ORF">PYM288_LOCUS24606</name>
    <name evidence="10" type="ORF">RFH988_LOCUS18246</name>
</gene>
<keyword evidence="14" id="KW-1185">Reference proteome</keyword>
<feature type="domain" description="G-protein coupled receptors family 1 profile" evidence="9">
    <location>
        <begin position="26"/>
        <end position="276"/>
    </location>
</feature>
<comment type="caution">
    <text evidence="12">The sequence shown here is derived from an EMBL/GenBank/DDBJ whole genome shotgun (WGS) entry which is preliminary data.</text>
</comment>
<dbReference type="Proteomes" id="UP000663882">
    <property type="component" value="Unassembled WGS sequence"/>
</dbReference>
<comment type="subcellular location">
    <subcellularLocation>
        <location evidence="1">Membrane</location>
        <topology evidence="1">Multi-pass membrane protein</topology>
    </subcellularLocation>
</comment>
<feature type="transmembrane region" description="Helical" evidence="8">
    <location>
        <begin position="165"/>
        <end position="190"/>
    </location>
</feature>
<keyword evidence="6" id="KW-0675">Receptor</keyword>
<dbReference type="InterPro" id="IPR000276">
    <property type="entry name" value="GPCR_Rhodpsn"/>
</dbReference>
<dbReference type="Gene3D" id="1.20.1070.10">
    <property type="entry name" value="Rhodopsin 7-helix transmembrane proteins"/>
    <property type="match status" value="1"/>
</dbReference>